<evidence type="ECO:0000313" key="6">
    <source>
        <dbReference type="EMBL" id="PJF48850.1"/>
    </source>
</evidence>
<evidence type="ECO:0000313" key="7">
    <source>
        <dbReference type="Proteomes" id="UP000230790"/>
    </source>
</evidence>
<dbReference type="CDD" id="cd07097">
    <property type="entry name" value="ALDH_KGSADH-YcbD"/>
    <property type="match status" value="1"/>
</dbReference>
<dbReference type="InterPro" id="IPR016163">
    <property type="entry name" value="Ald_DH_C"/>
</dbReference>
<dbReference type="PROSITE" id="PS00070">
    <property type="entry name" value="ALDEHYDE_DEHYDR_CYS"/>
    <property type="match status" value="1"/>
</dbReference>
<dbReference type="Gene3D" id="3.40.605.10">
    <property type="entry name" value="Aldehyde Dehydrogenase, Chain A, domain 1"/>
    <property type="match status" value="1"/>
</dbReference>
<sequence length="480" mass="50334">MSIFKNYIAGEWVGASDGKTIENINPATGEVIGYFASATAEDTKRAIAAAKEALPKWAALPGPSRAAVLDKAGQLIAARADELAETLTREEGKTLAEAKAEVMRARDIFKYYAGEGFRAGGDVIPANTPDTLLFTKREALGVIAVITPWNFPIAIPAWKIAPALAYGNTVVFKPASLVPHTALKLVEILIEAGLPPGVINLVVGSGSAVGNTLAESKEIAGLSFTGSYAVGVKIYEKTARNLVRTQLEMGGKNPTIVLNDANIPLAVDIAVRGGFGLTGQACTATSRVIVEEKVADAFTQALVEAARNLKVGNGLESGVQMGPAVSAEQLQTDLEYVGIGKGEGAKLLVGGEPIPAGAGFFIRPTVFEDVEPGMRIAQEEIFGPVIGVIRAKDFDDAVAKANGIGFGLSASIVTNDLNKAMRFADRIEAGVVKVNEPTTGVALQAPFGGFKGSSANTFKEQGRAAMEFYTRTKTVYVKYG</sequence>
<dbReference type="InterPro" id="IPR016162">
    <property type="entry name" value="Ald_DH_N"/>
</dbReference>
<dbReference type="InterPro" id="IPR016160">
    <property type="entry name" value="Ald_DH_CS_CYS"/>
</dbReference>
<dbReference type="PANTHER" id="PTHR11699">
    <property type="entry name" value="ALDEHYDE DEHYDROGENASE-RELATED"/>
    <property type="match status" value="1"/>
</dbReference>
<evidence type="ECO:0000256" key="2">
    <source>
        <dbReference type="ARBA" id="ARBA00023002"/>
    </source>
</evidence>
<dbReference type="InterPro" id="IPR016161">
    <property type="entry name" value="Ald_DH/histidinol_DH"/>
</dbReference>
<reference evidence="6 7" key="1">
    <citation type="submission" date="2017-11" db="EMBL/GenBank/DDBJ databases">
        <title>Evolution of Phototrophy in the Chloroflexi Phylum Driven by Horizontal Gene Transfer.</title>
        <authorList>
            <person name="Ward L.M."/>
            <person name="Hemp J."/>
            <person name="Shih P.M."/>
            <person name="Mcglynn S.E."/>
            <person name="Fischer W."/>
        </authorList>
    </citation>
    <scope>NUCLEOTIDE SEQUENCE [LARGE SCALE GENOMIC DNA]</scope>
    <source>
        <strain evidence="6">JP3_7</strain>
    </source>
</reference>
<keyword evidence="2 4" id="KW-0560">Oxidoreductase</keyword>
<feature type="domain" description="Aldehyde dehydrogenase" evidence="5">
    <location>
        <begin position="12"/>
        <end position="475"/>
    </location>
</feature>
<dbReference type="FunFam" id="3.40.309.10:FF:000012">
    <property type="entry name" value="Betaine aldehyde dehydrogenase"/>
    <property type="match status" value="1"/>
</dbReference>
<dbReference type="PROSITE" id="PS00687">
    <property type="entry name" value="ALDEHYDE_DEHYDR_GLU"/>
    <property type="match status" value="1"/>
</dbReference>
<dbReference type="Gene3D" id="3.40.309.10">
    <property type="entry name" value="Aldehyde Dehydrogenase, Chain A, domain 2"/>
    <property type="match status" value="1"/>
</dbReference>
<evidence type="ECO:0000259" key="5">
    <source>
        <dbReference type="Pfam" id="PF00171"/>
    </source>
</evidence>
<comment type="similarity">
    <text evidence="1 4">Belongs to the aldehyde dehydrogenase family.</text>
</comment>
<evidence type="ECO:0000256" key="1">
    <source>
        <dbReference type="ARBA" id="ARBA00009986"/>
    </source>
</evidence>
<accession>A0A2M8QGB4</accession>
<dbReference type="FunFam" id="3.40.605.10:FF:000007">
    <property type="entry name" value="NAD/NADP-dependent betaine aldehyde dehydrogenase"/>
    <property type="match status" value="1"/>
</dbReference>
<evidence type="ECO:0000256" key="4">
    <source>
        <dbReference type="RuleBase" id="RU003345"/>
    </source>
</evidence>
<dbReference type="InterPro" id="IPR015590">
    <property type="entry name" value="Aldehyde_DH_dom"/>
</dbReference>
<feature type="active site" evidence="3">
    <location>
        <position position="248"/>
    </location>
</feature>
<dbReference type="InterPro" id="IPR029510">
    <property type="entry name" value="Ald_DH_CS_GLU"/>
</dbReference>
<dbReference type="Pfam" id="PF00171">
    <property type="entry name" value="Aldedh"/>
    <property type="match status" value="1"/>
</dbReference>
<comment type="caution">
    <text evidence="6">The sequence shown here is derived from an EMBL/GenBank/DDBJ whole genome shotgun (WGS) entry which is preliminary data.</text>
</comment>
<gene>
    <name evidence="6" type="ORF">CUN48_01475</name>
</gene>
<dbReference type="EMBL" id="PGTN01000005">
    <property type="protein sequence ID" value="PJF48850.1"/>
    <property type="molecule type" value="Genomic_DNA"/>
</dbReference>
<dbReference type="GO" id="GO:0016620">
    <property type="term" value="F:oxidoreductase activity, acting on the aldehyde or oxo group of donors, NAD or NADP as acceptor"/>
    <property type="evidence" value="ECO:0007669"/>
    <property type="project" value="InterPro"/>
</dbReference>
<protein>
    <submittedName>
        <fullName evidence="6">Aldehyde dehydrogenase family protein</fullName>
    </submittedName>
</protein>
<dbReference type="AlphaFoldDB" id="A0A2M8QGB4"/>
<name>A0A2M8QGB4_9CHLR</name>
<dbReference type="Proteomes" id="UP000230790">
    <property type="component" value="Unassembled WGS sequence"/>
</dbReference>
<proteinExistence type="inferred from homology"/>
<evidence type="ECO:0000256" key="3">
    <source>
        <dbReference type="PROSITE-ProRule" id="PRU10007"/>
    </source>
</evidence>
<organism evidence="6 7">
    <name type="scientific">Candidatus Thermofonsia Clade 3 bacterium</name>
    <dbReference type="NCBI Taxonomy" id="2364212"/>
    <lineage>
        <taxon>Bacteria</taxon>
        <taxon>Bacillati</taxon>
        <taxon>Chloroflexota</taxon>
        <taxon>Candidatus Thermofontia</taxon>
        <taxon>Candidatus Thermofonsia Clade 3</taxon>
    </lineage>
</organism>
<dbReference type="SUPFAM" id="SSF53720">
    <property type="entry name" value="ALDH-like"/>
    <property type="match status" value="1"/>
</dbReference>